<organism evidence="5 6">
    <name type="scientific">Allomesorhizobium camelthorni</name>
    <dbReference type="NCBI Taxonomy" id="475069"/>
    <lineage>
        <taxon>Bacteria</taxon>
        <taxon>Pseudomonadati</taxon>
        <taxon>Pseudomonadota</taxon>
        <taxon>Alphaproteobacteria</taxon>
        <taxon>Hyphomicrobiales</taxon>
        <taxon>Phyllobacteriaceae</taxon>
        <taxon>Allomesorhizobium</taxon>
    </lineage>
</organism>
<dbReference type="AlphaFoldDB" id="A0A6G4WN85"/>
<accession>A0A6G4WN85</accession>
<keyword evidence="3" id="KW-0233">DNA recombination</keyword>
<keyword evidence="1" id="KW-0229">DNA integration</keyword>
<feature type="domain" description="Tyr recombinase" evidence="4">
    <location>
        <begin position="218"/>
        <end position="401"/>
    </location>
</feature>
<evidence type="ECO:0000313" key="6">
    <source>
        <dbReference type="Proteomes" id="UP001642900"/>
    </source>
</evidence>
<dbReference type="InterPro" id="IPR011010">
    <property type="entry name" value="DNA_brk_join_enz"/>
</dbReference>
<dbReference type="Gene3D" id="1.10.443.10">
    <property type="entry name" value="Intergrase catalytic core"/>
    <property type="match status" value="1"/>
</dbReference>
<reference evidence="5 6" key="1">
    <citation type="submission" date="2020-02" db="EMBL/GenBank/DDBJ databases">
        <title>Genome sequence of strain CCNWXJ40-4.</title>
        <authorList>
            <person name="Gao J."/>
            <person name="Sun J."/>
        </authorList>
    </citation>
    <scope>NUCLEOTIDE SEQUENCE [LARGE SCALE GENOMIC DNA]</scope>
    <source>
        <strain evidence="5 6">CCNWXJ 40-4</strain>
    </source>
</reference>
<dbReference type="PROSITE" id="PS51898">
    <property type="entry name" value="TYR_RECOMBINASE"/>
    <property type="match status" value="1"/>
</dbReference>
<dbReference type="EMBL" id="JAAKZF010000190">
    <property type="protein sequence ID" value="NGO56104.1"/>
    <property type="molecule type" value="Genomic_DNA"/>
</dbReference>
<proteinExistence type="predicted"/>
<comment type="caution">
    <text evidence="5">The sequence shown here is derived from an EMBL/GenBank/DDBJ whole genome shotgun (WGS) entry which is preliminary data.</text>
</comment>
<dbReference type="Pfam" id="PF00589">
    <property type="entry name" value="Phage_integrase"/>
    <property type="match status" value="1"/>
</dbReference>
<protein>
    <submittedName>
        <fullName evidence="5">Tyrosine-type recombinase/integrase</fullName>
    </submittedName>
</protein>
<dbReference type="InterPro" id="IPR002104">
    <property type="entry name" value="Integrase_catalytic"/>
</dbReference>
<keyword evidence="6" id="KW-1185">Reference proteome</keyword>
<dbReference type="GO" id="GO:0015074">
    <property type="term" value="P:DNA integration"/>
    <property type="evidence" value="ECO:0007669"/>
    <property type="project" value="UniProtKB-KW"/>
</dbReference>
<sequence length="410" mass="46332">MSKSEYELITELKAALTNRQYSPVVIRNYCAYAHEFLDYLLHQGIPVADVTEDLIERYLHHATALFRKRRGRRPSKRWHEVPQSGIHALLRLGQGQWPPAAKATCATDALRLTICNEYETWLREDRGLAQASIDAFLWEARYFLAWQLDRSGVEGLEGVTVGDIDSYMDLRGSKLTRSSLKSTAERLRSLLRYLHRTARVAADLSPHIIAPRLYAYEGVPSILERDQIAAVLASASKDKTAAGLRDHAILQVLATYGLRSGEVRNMRIEDIDWRTEVVRVRHSKTQAYTFLPLMEPVGEAILAYLRSGRPTTDAREFFIRTRAPYRKLDKIYSLVRRRLRDAGVKPSGKCGPHIFRHARATELLRAAVPKKVIGDLLGHRSTAATAPYLKLATEDLRAIALDVPGTEVLA</sequence>
<dbReference type="SUPFAM" id="SSF56349">
    <property type="entry name" value="DNA breaking-rejoining enzymes"/>
    <property type="match status" value="1"/>
</dbReference>
<dbReference type="InterPro" id="IPR013762">
    <property type="entry name" value="Integrase-like_cat_sf"/>
</dbReference>
<evidence type="ECO:0000313" key="5">
    <source>
        <dbReference type="EMBL" id="NGO56104.1"/>
    </source>
</evidence>
<evidence type="ECO:0000256" key="3">
    <source>
        <dbReference type="ARBA" id="ARBA00023172"/>
    </source>
</evidence>
<dbReference type="InterPro" id="IPR050090">
    <property type="entry name" value="Tyrosine_recombinase_XerCD"/>
</dbReference>
<dbReference type="RefSeq" id="WP_165034430.1">
    <property type="nucleotide sequence ID" value="NZ_JAAKZF010000190.1"/>
</dbReference>
<keyword evidence="2" id="KW-0238">DNA-binding</keyword>
<dbReference type="GO" id="GO:0006310">
    <property type="term" value="P:DNA recombination"/>
    <property type="evidence" value="ECO:0007669"/>
    <property type="project" value="UniProtKB-KW"/>
</dbReference>
<dbReference type="PANTHER" id="PTHR30349:SF90">
    <property type="entry name" value="TYROSINE RECOMBINASE XERD"/>
    <property type="match status" value="1"/>
</dbReference>
<dbReference type="Gene3D" id="1.10.150.130">
    <property type="match status" value="1"/>
</dbReference>
<name>A0A6G4WN85_9HYPH</name>
<dbReference type="PANTHER" id="PTHR30349">
    <property type="entry name" value="PHAGE INTEGRASE-RELATED"/>
    <property type="match status" value="1"/>
</dbReference>
<evidence type="ECO:0000256" key="2">
    <source>
        <dbReference type="ARBA" id="ARBA00023125"/>
    </source>
</evidence>
<dbReference type="GO" id="GO:0003677">
    <property type="term" value="F:DNA binding"/>
    <property type="evidence" value="ECO:0007669"/>
    <property type="project" value="UniProtKB-KW"/>
</dbReference>
<dbReference type="InterPro" id="IPR010998">
    <property type="entry name" value="Integrase_recombinase_N"/>
</dbReference>
<evidence type="ECO:0000259" key="4">
    <source>
        <dbReference type="PROSITE" id="PS51898"/>
    </source>
</evidence>
<dbReference type="CDD" id="cd01188">
    <property type="entry name" value="INT_RitA_C_like"/>
    <property type="match status" value="1"/>
</dbReference>
<dbReference type="Proteomes" id="UP001642900">
    <property type="component" value="Unassembled WGS sequence"/>
</dbReference>
<gene>
    <name evidence="5" type="ORF">G6N73_34940</name>
</gene>
<evidence type="ECO:0000256" key="1">
    <source>
        <dbReference type="ARBA" id="ARBA00022908"/>
    </source>
</evidence>